<reference evidence="1" key="2">
    <citation type="journal article" date="2015" name="Data Brief">
        <title>Shoot transcriptome of the giant reed, Arundo donax.</title>
        <authorList>
            <person name="Barrero R.A."/>
            <person name="Guerrero F.D."/>
            <person name="Moolhuijzen P."/>
            <person name="Goolsby J.A."/>
            <person name="Tidwell J."/>
            <person name="Bellgard S.E."/>
            <person name="Bellgard M.I."/>
        </authorList>
    </citation>
    <scope>NUCLEOTIDE SEQUENCE</scope>
    <source>
        <tissue evidence="1">Shoot tissue taken approximately 20 cm above the soil surface</tissue>
    </source>
</reference>
<sequence>MDVCLSCSYHNTNVGAPNPLLLKPQHTFSHGFC</sequence>
<evidence type="ECO:0000313" key="1">
    <source>
        <dbReference type="EMBL" id="JAD48207.1"/>
    </source>
</evidence>
<reference evidence="1" key="1">
    <citation type="submission" date="2014-09" db="EMBL/GenBank/DDBJ databases">
        <authorList>
            <person name="Magalhaes I.L.F."/>
            <person name="Oliveira U."/>
            <person name="Santos F.R."/>
            <person name="Vidigal T.H.D.A."/>
            <person name="Brescovit A.D."/>
            <person name="Santos A.J."/>
        </authorList>
    </citation>
    <scope>NUCLEOTIDE SEQUENCE</scope>
    <source>
        <tissue evidence="1">Shoot tissue taken approximately 20 cm above the soil surface</tissue>
    </source>
</reference>
<organism evidence="1">
    <name type="scientific">Arundo donax</name>
    <name type="common">Giant reed</name>
    <name type="synonym">Donax arundinaceus</name>
    <dbReference type="NCBI Taxonomy" id="35708"/>
    <lineage>
        <taxon>Eukaryota</taxon>
        <taxon>Viridiplantae</taxon>
        <taxon>Streptophyta</taxon>
        <taxon>Embryophyta</taxon>
        <taxon>Tracheophyta</taxon>
        <taxon>Spermatophyta</taxon>
        <taxon>Magnoliopsida</taxon>
        <taxon>Liliopsida</taxon>
        <taxon>Poales</taxon>
        <taxon>Poaceae</taxon>
        <taxon>PACMAD clade</taxon>
        <taxon>Arundinoideae</taxon>
        <taxon>Arundineae</taxon>
        <taxon>Arundo</taxon>
    </lineage>
</organism>
<dbReference type="AlphaFoldDB" id="A0A0A9AMB3"/>
<name>A0A0A9AMB3_ARUDO</name>
<accession>A0A0A9AMB3</accession>
<dbReference type="EMBL" id="GBRH01249688">
    <property type="protein sequence ID" value="JAD48207.1"/>
    <property type="molecule type" value="Transcribed_RNA"/>
</dbReference>
<proteinExistence type="predicted"/>
<protein>
    <submittedName>
        <fullName evidence="1">Uncharacterized protein</fullName>
    </submittedName>
</protein>